<evidence type="ECO:0000313" key="3">
    <source>
        <dbReference type="Proteomes" id="UP000637695"/>
    </source>
</evidence>
<dbReference type="GO" id="GO:0005829">
    <property type="term" value="C:cytosol"/>
    <property type="evidence" value="ECO:0007669"/>
    <property type="project" value="TreeGrafter"/>
</dbReference>
<accession>A0A917NGD1</accession>
<dbReference type="Pfam" id="PF01048">
    <property type="entry name" value="PNP_UDP_1"/>
    <property type="match status" value="1"/>
</dbReference>
<dbReference type="Proteomes" id="UP000637695">
    <property type="component" value="Unassembled WGS sequence"/>
</dbReference>
<dbReference type="AlphaFoldDB" id="A0A917NGD1"/>
<organism evidence="2 3">
    <name type="scientific">Alicyclobacillus cellulosilyticus</name>
    <dbReference type="NCBI Taxonomy" id="1003997"/>
    <lineage>
        <taxon>Bacteria</taxon>
        <taxon>Bacillati</taxon>
        <taxon>Bacillota</taxon>
        <taxon>Bacilli</taxon>
        <taxon>Bacillales</taxon>
        <taxon>Alicyclobacillaceae</taxon>
        <taxon>Alicyclobacillus</taxon>
    </lineage>
</organism>
<dbReference type="GO" id="GO:0008782">
    <property type="term" value="F:adenosylhomocysteine nucleosidase activity"/>
    <property type="evidence" value="ECO:0007669"/>
    <property type="project" value="TreeGrafter"/>
</dbReference>
<dbReference type="EMBL" id="BMOY01000004">
    <property type="protein sequence ID" value="GGI98306.1"/>
    <property type="molecule type" value="Genomic_DNA"/>
</dbReference>
<gene>
    <name evidence="2" type="ORF">GCM10010885_04870</name>
</gene>
<dbReference type="Gene3D" id="3.40.50.1580">
    <property type="entry name" value="Nucleoside phosphorylase domain"/>
    <property type="match status" value="1"/>
</dbReference>
<dbReference type="SUPFAM" id="SSF53167">
    <property type="entry name" value="Purine and uridine phosphorylases"/>
    <property type="match status" value="1"/>
</dbReference>
<sequence length="210" mass="22956">MADMVLVLTALSFEAAAWRGIPGRGEAWCVAVTGMGPERARRAAAAWLEKIRPHLVIGAGVCGGLLPGDRAGCVVMPDEFAADAPGQPVLRRTWQPKALDDWRGGTLPVVTSGRMVSVERPARTPEEKTALAVRHRARWVDQETYAWCQAALEAGIPFFCLRVVLDAAEEYLPDWRNGRSWRSAVRLPARALAARRALAEAGRRLLCAHL</sequence>
<feature type="domain" description="Nucleoside phosphorylase" evidence="1">
    <location>
        <begin position="28"/>
        <end position="189"/>
    </location>
</feature>
<dbReference type="PANTHER" id="PTHR46832:SF1">
    <property type="entry name" value="5'-METHYLTHIOADENOSINE_S-ADENOSYLHOMOCYSTEINE NUCLEOSIDASE"/>
    <property type="match status" value="1"/>
</dbReference>
<dbReference type="PANTHER" id="PTHR46832">
    <property type="entry name" value="5'-METHYLTHIOADENOSINE/S-ADENOSYLHOMOCYSTEINE NUCLEOSIDASE"/>
    <property type="match status" value="1"/>
</dbReference>
<dbReference type="InterPro" id="IPR000845">
    <property type="entry name" value="Nucleoside_phosphorylase_d"/>
</dbReference>
<dbReference type="GO" id="GO:0008930">
    <property type="term" value="F:methylthioadenosine nucleosidase activity"/>
    <property type="evidence" value="ECO:0007669"/>
    <property type="project" value="TreeGrafter"/>
</dbReference>
<keyword evidence="3" id="KW-1185">Reference proteome</keyword>
<reference evidence="2" key="2">
    <citation type="submission" date="2020-09" db="EMBL/GenBank/DDBJ databases">
        <authorList>
            <person name="Sun Q."/>
            <person name="Ohkuma M."/>
        </authorList>
    </citation>
    <scope>NUCLEOTIDE SEQUENCE</scope>
    <source>
        <strain evidence="2">JCM 18487</strain>
    </source>
</reference>
<evidence type="ECO:0000259" key="1">
    <source>
        <dbReference type="Pfam" id="PF01048"/>
    </source>
</evidence>
<dbReference type="InterPro" id="IPR035994">
    <property type="entry name" value="Nucleoside_phosphorylase_sf"/>
</dbReference>
<protein>
    <recommendedName>
        <fullName evidence="1">Nucleoside phosphorylase domain-containing protein</fullName>
    </recommendedName>
</protein>
<comment type="caution">
    <text evidence="2">The sequence shown here is derived from an EMBL/GenBank/DDBJ whole genome shotgun (WGS) entry which is preliminary data.</text>
</comment>
<dbReference type="GO" id="GO:0009116">
    <property type="term" value="P:nucleoside metabolic process"/>
    <property type="evidence" value="ECO:0007669"/>
    <property type="project" value="InterPro"/>
</dbReference>
<name>A0A917NGD1_9BACL</name>
<reference evidence="2" key="1">
    <citation type="journal article" date="2014" name="Int. J. Syst. Evol. Microbiol.">
        <title>Complete genome sequence of Corynebacterium casei LMG S-19264T (=DSM 44701T), isolated from a smear-ripened cheese.</title>
        <authorList>
            <consortium name="US DOE Joint Genome Institute (JGI-PGF)"/>
            <person name="Walter F."/>
            <person name="Albersmeier A."/>
            <person name="Kalinowski J."/>
            <person name="Ruckert C."/>
        </authorList>
    </citation>
    <scope>NUCLEOTIDE SEQUENCE</scope>
    <source>
        <strain evidence="2">JCM 18487</strain>
    </source>
</reference>
<dbReference type="GO" id="GO:0019284">
    <property type="term" value="P:L-methionine salvage from S-adenosylmethionine"/>
    <property type="evidence" value="ECO:0007669"/>
    <property type="project" value="TreeGrafter"/>
</dbReference>
<evidence type="ECO:0000313" key="2">
    <source>
        <dbReference type="EMBL" id="GGI98306.1"/>
    </source>
</evidence>
<proteinExistence type="predicted"/>